<protein>
    <submittedName>
        <fullName evidence="2">Glutaminase</fullName>
    </submittedName>
</protein>
<name>A0A251XM58_CLAMM</name>
<gene>
    <name evidence="2" type="ORF">CMMCAS07_06010</name>
</gene>
<sequence>MTAPGSASHDAAHDPAHALDLDRLLASAADDGGGQVDDSIPQLAETDPSLAGIALVTPDGRTHAAGTARAPSPSSRR</sequence>
<evidence type="ECO:0000313" key="2">
    <source>
        <dbReference type="EMBL" id="OUE04480.1"/>
    </source>
</evidence>
<feature type="region of interest" description="Disordered" evidence="1">
    <location>
        <begin position="29"/>
        <end position="77"/>
    </location>
</feature>
<dbReference type="EMBL" id="MDHH01000001">
    <property type="protein sequence ID" value="OUE04480.1"/>
    <property type="molecule type" value="Genomic_DNA"/>
</dbReference>
<reference evidence="2 3" key="1">
    <citation type="submission" date="2016-08" db="EMBL/GenBank/DDBJ databases">
        <title>Genome sequence of Clavibacter michiganensis subsp. michiganensis strain CASJ007.</title>
        <authorList>
            <person name="Thapa S.P."/>
            <person name="Coaker G."/>
        </authorList>
    </citation>
    <scope>NUCLEOTIDE SEQUENCE [LARGE SCALE GENOMIC DNA]</scope>
    <source>
        <strain evidence="2">CASJ007</strain>
    </source>
</reference>
<proteinExistence type="predicted"/>
<accession>A0A251XM58</accession>
<dbReference type="InterPro" id="IPR012338">
    <property type="entry name" value="Beta-lactam/transpept-like"/>
</dbReference>
<dbReference type="AlphaFoldDB" id="A0A251XM58"/>
<comment type="caution">
    <text evidence="2">The sequence shown here is derived from an EMBL/GenBank/DDBJ whole genome shotgun (WGS) entry which is preliminary data.</text>
</comment>
<keyword evidence="3" id="KW-1185">Reference proteome</keyword>
<evidence type="ECO:0000313" key="3">
    <source>
        <dbReference type="Proteomes" id="UP000195062"/>
    </source>
</evidence>
<dbReference type="Proteomes" id="UP000195062">
    <property type="component" value="Unassembled WGS sequence"/>
</dbReference>
<organism evidence="2 3">
    <name type="scientific">Clavibacter michiganensis subsp. michiganensis</name>
    <dbReference type="NCBI Taxonomy" id="33013"/>
    <lineage>
        <taxon>Bacteria</taxon>
        <taxon>Bacillati</taxon>
        <taxon>Actinomycetota</taxon>
        <taxon>Actinomycetes</taxon>
        <taxon>Micrococcales</taxon>
        <taxon>Microbacteriaceae</taxon>
        <taxon>Clavibacter</taxon>
    </lineage>
</organism>
<dbReference type="Gene3D" id="3.40.710.10">
    <property type="entry name" value="DD-peptidase/beta-lactamase superfamily"/>
    <property type="match status" value="1"/>
</dbReference>
<evidence type="ECO:0000256" key="1">
    <source>
        <dbReference type="SAM" id="MobiDB-lite"/>
    </source>
</evidence>
<dbReference type="SUPFAM" id="SSF56601">
    <property type="entry name" value="beta-lactamase/transpeptidase-like"/>
    <property type="match status" value="1"/>
</dbReference>